<organism evidence="2 3">
    <name type="scientific">Branchiostoma belcheri</name>
    <name type="common">Amphioxus</name>
    <dbReference type="NCBI Taxonomy" id="7741"/>
    <lineage>
        <taxon>Eukaryota</taxon>
        <taxon>Metazoa</taxon>
        <taxon>Chordata</taxon>
        <taxon>Cephalochordata</taxon>
        <taxon>Leptocardii</taxon>
        <taxon>Amphioxiformes</taxon>
        <taxon>Branchiostomatidae</taxon>
        <taxon>Branchiostoma</taxon>
    </lineage>
</organism>
<feature type="coiled-coil region" evidence="1">
    <location>
        <begin position="40"/>
        <end position="107"/>
    </location>
</feature>
<dbReference type="GeneID" id="109461696"/>
<gene>
    <name evidence="3" type="primary">LOC109461696</name>
</gene>
<reference evidence="3" key="1">
    <citation type="submission" date="2025-08" db="UniProtKB">
        <authorList>
            <consortium name="RefSeq"/>
        </authorList>
    </citation>
    <scope>IDENTIFICATION</scope>
    <source>
        <tissue evidence="3">Gonad</tissue>
    </source>
</reference>
<accession>A0A6P4Y4L8</accession>
<dbReference type="KEGG" id="bbel:109461696"/>
<protein>
    <submittedName>
        <fullName evidence="3">Protein unc-13 homolog C-like</fullName>
    </submittedName>
</protein>
<dbReference type="OrthoDB" id="9998463at2759"/>
<sequence length="248" mass="27647">MSTRRKAKQGGEETMPESPVTLESIAAQLSTLSTQTTKNFQELSSSVSDLRDDIKSLRSEVSEVKQSVEFAHEQINLIKTEVIPGEVDALKSQVNDLESKLLAAEIYSKKQNLLFWGIPHEAKEDVVSKVRNFMEAKLHVDGADSIPFVNAHRLPRAKGNPVIVKFVSQLDRDSVLQHAYKLPPNSGTGVSQHLPVALQKKKAELRSAFDDARKKGRKPRFRIDGTQVTLVVGEKVFKTSQSYFDHIA</sequence>
<dbReference type="Gene3D" id="3.30.70.1820">
    <property type="entry name" value="L1 transposable element, RRM domain"/>
    <property type="match status" value="1"/>
</dbReference>
<evidence type="ECO:0000313" key="2">
    <source>
        <dbReference type="Proteomes" id="UP000515135"/>
    </source>
</evidence>
<name>A0A6P4Y4L8_BRABE</name>
<proteinExistence type="predicted"/>
<evidence type="ECO:0000313" key="3">
    <source>
        <dbReference type="RefSeq" id="XP_019613642.1"/>
    </source>
</evidence>
<keyword evidence="1" id="KW-0175">Coiled coil</keyword>
<keyword evidence="2" id="KW-1185">Reference proteome</keyword>
<dbReference type="AlphaFoldDB" id="A0A6P4Y4L8"/>
<dbReference type="RefSeq" id="XP_019613642.1">
    <property type="nucleotide sequence ID" value="XM_019758083.1"/>
</dbReference>
<dbReference type="Gene3D" id="1.10.287.1490">
    <property type="match status" value="1"/>
</dbReference>
<dbReference type="Proteomes" id="UP000515135">
    <property type="component" value="Unplaced"/>
</dbReference>
<evidence type="ECO:0000256" key="1">
    <source>
        <dbReference type="SAM" id="Coils"/>
    </source>
</evidence>